<dbReference type="GO" id="GO:0016491">
    <property type="term" value="F:oxidoreductase activity"/>
    <property type="evidence" value="ECO:0007669"/>
    <property type="project" value="TreeGrafter"/>
</dbReference>
<feature type="domain" description="Class III cytochrome C" evidence="9">
    <location>
        <begin position="116"/>
        <end position="198"/>
    </location>
</feature>
<dbReference type="RefSeq" id="WP_066807331.1">
    <property type="nucleotide sequence ID" value="NZ_CP014206.1"/>
</dbReference>
<organism evidence="11 13">
    <name type="scientific">Pseudodesulfovibrio indicus</name>
    <dbReference type="NCBI Taxonomy" id="1716143"/>
    <lineage>
        <taxon>Bacteria</taxon>
        <taxon>Pseudomonadati</taxon>
        <taxon>Thermodesulfobacteriota</taxon>
        <taxon>Desulfovibrionia</taxon>
        <taxon>Desulfovibrionales</taxon>
        <taxon>Desulfovibrionaceae</taxon>
    </lineage>
</organism>
<dbReference type="EMBL" id="SOBK01000002">
    <property type="protein sequence ID" value="TDT90862.1"/>
    <property type="molecule type" value="Genomic_DNA"/>
</dbReference>
<keyword evidence="6" id="KW-0408">Iron</keyword>
<reference evidence="10 12" key="1">
    <citation type="journal article" date="2016" name="Front. Microbiol.">
        <title>Genome Sequence of the Piezophilic, Mesophilic Sulfate-Reducing Bacterium Desulfovibrio indicus J2T.</title>
        <authorList>
            <person name="Cao J."/>
            <person name="Maignien L."/>
            <person name="Shao Z."/>
            <person name="Alain K."/>
            <person name="Jebbar M."/>
        </authorList>
    </citation>
    <scope>NUCLEOTIDE SEQUENCE [LARGE SCALE GENOMIC DNA]</scope>
    <source>
        <strain evidence="10 12">J2</strain>
    </source>
</reference>
<keyword evidence="2" id="KW-0349">Heme</keyword>
<dbReference type="Pfam" id="PF11783">
    <property type="entry name" value="Cytochrome_cB"/>
    <property type="match status" value="1"/>
</dbReference>
<accession>A0A126QSI2</accession>
<gene>
    <name evidence="10" type="ORF">AWY79_16305</name>
    <name evidence="11" type="ORF">EDC59_102295</name>
</gene>
<dbReference type="CDD" id="cd08168">
    <property type="entry name" value="Cytochrom_C3"/>
    <property type="match status" value="1"/>
</dbReference>
<name>A0A126QSI2_9BACT</name>
<evidence type="ECO:0000256" key="1">
    <source>
        <dbReference type="ARBA" id="ARBA00022448"/>
    </source>
</evidence>
<evidence type="ECO:0000313" key="12">
    <source>
        <dbReference type="Proteomes" id="UP000055611"/>
    </source>
</evidence>
<evidence type="ECO:0000256" key="8">
    <source>
        <dbReference type="SAM" id="SignalP"/>
    </source>
</evidence>
<feature type="chain" id="PRO_5043601672" evidence="8">
    <location>
        <begin position="30"/>
        <end position="722"/>
    </location>
</feature>
<dbReference type="Gene3D" id="3.90.10.10">
    <property type="entry name" value="Cytochrome C3"/>
    <property type="match status" value="1"/>
</dbReference>
<reference evidence="11 13" key="2">
    <citation type="submission" date="2019-03" db="EMBL/GenBank/DDBJ databases">
        <title>Genomic Encyclopedia of Type Strains, Phase IV (KMG-IV): sequencing the most valuable type-strain genomes for metagenomic binning, comparative biology and taxonomic classification.</title>
        <authorList>
            <person name="Goeker M."/>
        </authorList>
    </citation>
    <scope>NUCLEOTIDE SEQUENCE [LARGE SCALE GENOMIC DNA]</scope>
    <source>
        <strain evidence="11 13">DSM 101483</strain>
    </source>
</reference>
<dbReference type="InterPro" id="IPR051829">
    <property type="entry name" value="Multiheme_Cytochr_ET"/>
</dbReference>
<evidence type="ECO:0000256" key="3">
    <source>
        <dbReference type="ARBA" id="ARBA00022723"/>
    </source>
</evidence>
<dbReference type="GO" id="GO:0009055">
    <property type="term" value="F:electron transfer activity"/>
    <property type="evidence" value="ECO:0007669"/>
    <property type="project" value="InterPro"/>
</dbReference>
<evidence type="ECO:0000256" key="5">
    <source>
        <dbReference type="ARBA" id="ARBA00022982"/>
    </source>
</evidence>
<dbReference type="SUPFAM" id="SSF48695">
    <property type="entry name" value="Multiheme cytochromes"/>
    <property type="match status" value="2"/>
</dbReference>
<evidence type="ECO:0000259" key="9">
    <source>
        <dbReference type="Pfam" id="PF02085"/>
    </source>
</evidence>
<dbReference type="NCBIfam" id="TIGR04315">
    <property type="entry name" value="octaheme_Shew"/>
    <property type="match status" value="1"/>
</dbReference>
<keyword evidence="1" id="KW-0813">Transport</keyword>
<dbReference type="AlphaFoldDB" id="A0A126QSI2"/>
<dbReference type="GO" id="GO:0020037">
    <property type="term" value="F:heme binding"/>
    <property type="evidence" value="ECO:0007669"/>
    <property type="project" value="InterPro"/>
</dbReference>
<feature type="compositionally biased region" description="Basic and acidic residues" evidence="7">
    <location>
        <begin position="39"/>
        <end position="49"/>
    </location>
</feature>
<keyword evidence="4 8" id="KW-0732">Signal</keyword>
<dbReference type="InterPro" id="IPR020942">
    <property type="entry name" value="Cyt_c_III_dom"/>
</dbReference>
<keyword evidence="5" id="KW-0249">Electron transport</keyword>
<evidence type="ECO:0000313" key="13">
    <source>
        <dbReference type="Proteomes" id="UP000295506"/>
    </source>
</evidence>
<dbReference type="OrthoDB" id="9788513at2"/>
<dbReference type="PANTHER" id="PTHR35038:SF5">
    <property type="entry name" value="CYTOCHROME C-TYPE PROTEIN NRFB"/>
    <property type="match status" value="1"/>
</dbReference>
<evidence type="ECO:0000256" key="7">
    <source>
        <dbReference type="SAM" id="MobiDB-lite"/>
    </source>
</evidence>
<evidence type="ECO:0000256" key="6">
    <source>
        <dbReference type="ARBA" id="ARBA00023004"/>
    </source>
</evidence>
<dbReference type="EMBL" id="CP014206">
    <property type="protein sequence ID" value="AMK13040.1"/>
    <property type="molecule type" value="Genomic_DNA"/>
</dbReference>
<dbReference type="Pfam" id="PF02085">
    <property type="entry name" value="Cytochrom_CIII"/>
    <property type="match status" value="1"/>
</dbReference>
<proteinExistence type="predicted"/>
<dbReference type="GO" id="GO:0046872">
    <property type="term" value="F:metal ion binding"/>
    <property type="evidence" value="ECO:0007669"/>
    <property type="project" value="UniProtKB-KW"/>
</dbReference>
<evidence type="ECO:0000256" key="4">
    <source>
        <dbReference type="ARBA" id="ARBA00022729"/>
    </source>
</evidence>
<dbReference type="InterPro" id="IPR036280">
    <property type="entry name" value="Multihaem_cyt_sf"/>
</dbReference>
<dbReference type="PANTHER" id="PTHR35038">
    <property type="entry name" value="DISSIMILATORY SULFITE REDUCTASE SIRA"/>
    <property type="match status" value="1"/>
</dbReference>
<dbReference type="Gene3D" id="1.10.1130.10">
    <property type="entry name" value="Flavocytochrome C3, Chain A"/>
    <property type="match status" value="1"/>
</dbReference>
<protein>
    <submittedName>
        <fullName evidence="10">Class III cytochrome C</fullName>
    </submittedName>
    <submittedName>
        <fullName evidence="11">Octaheme c-type cytochrome (Tetrathionate reductase family)</fullName>
    </submittedName>
</protein>
<keyword evidence="12" id="KW-1185">Reference proteome</keyword>
<dbReference type="InterPro" id="IPR024673">
    <property type="entry name" value="Octahem_Cyt_c"/>
</dbReference>
<sequence>MKTKPRKIIGWSVLAVAVTVLWALAPAWTATPPAGEAEPVAKSRKDLTPRPESWSPVDQVKAEELARKEHPYVDKVLMEDLPLRQQRLRKLGIGPKDMKQSYILLDSEFVDTFDRKYEPVRFMHAKHSAALNGDCASCHHYRPEDPEAAEIVACRSCHQDAFSEKDPERIGLKAAYHMQCMDCHEQMKQGPVSCEGCHAKRPVDHKELVKLPDNPSPQEVTRECLRCHEQAGEDMLTTAHWLWRGPSPYTVEHRKSVLSGKGTTTLNNFCLSVLSNESRCTSCHAGYGWKDNTFDFSNKENMDCLVCHDTTGSYRKAPPAAGMPDPKVDMVFVAQNVGPSSRQTCGVCHFAGGGGDAVKHADMSAELNWPDRNCDIHMGGYDFSCTECHETRNHKISGRSTSVPVAEGSRACEDCHTSKPHYGESLLDHHLNMHCETVACNACHSPIYSKCAATKTWWDWSTAGDKKREVRKDKYGKPDYNWMKGDFRWKEAAKPVYAWYNGFMERRLLGDPINPEAKGFLPGEQPTPEQKAAMVVTDITRPVGALDDPHSKITPFKIMAGIQPADAKHRYLLVPHLFPYGKEDTSAFWKGTDWQAAFKEGMAKANLPYSGEYMWVATNMYWRIEHEVMPKEHALSCVQCHESLKGERTCDRCHQDSREVKFRELVEQGADFELLKMMGRDVDDLIGSTDYIDFRKLGYKGDPIVYGGRFKKLPLGYGLTKK</sequence>
<dbReference type="Proteomes" id="UP000055611">
    <property type="component" value="Chromosome"/>
</dbReference>
<dbReference type="Proteomes" id="UP000295506">
    <property type="component" value="Unassembled WGS sequence"/>
</dbReference>
<feature type="region of interest" description="Disordered" evidence="7">
    <location>
        <begin position="33"/>
        <end position="59"/>
    </location>
</feature>
<keyword evidence="3" id="KW-0479">Metal-binding</keyword>
<evidence type="ECO:0000256" key="2">
    <source>
        <dbReference type="ARBA" id="ARBA00022617"/>
    </source>
</evidence>
<evidence type="ECO:0000313" key="11">
    <source>
        <dbReference type="EMBL" id="TDT90862.1"/>
    </source>
</evidence>
<dbReference type="KEGG" id="dej:AWY79_16305"/>
<feature type="signal peptide" evidence="8">
    <location>
        <begin position="1"/>
        <end position="29"/>
    </location>
</feature>
<evidence type="ECO:0000313" key="10">
    <source>
        <dbReference type="EMBL" id="AMK13040.1"/>
    </source>
</evidence>